<protein>
    <submittedName>
        <fullName evidence="5">Mobile element protein</fullName>
    </submittedName>
</protein>
<dbReference type="PANTHER" id="PTHR30050">
    <property type="entry name" value="CHROMOSOMAL REPLICATION INITIATOR PROTEIN DNAA"/>
    <property type="match status" value="1"/>
</dbReference>
<dbReference type="SMART" id="SM00382">
    <property type="entry name" value="AAA"/>
    <property type="match status" value="1"/>
</dbReference>
<keyword evidence="2" id="KW-0547">Nucleotide-binding</keyword>
<dbReference type="InterPro" id="IPR028350">
    <property type="entry name" value="DNAC/IstB-like"/>
</dbReference>
<evidence type="ECO:0000313" key="5">
    <source>
        <dbReference type="EMBL" id="OWK41008.1"/>
    </source>
</evidence>
<dbReference type="AlphaFoldDB" id="A0A225DQX2"/>
<dbReference type="EMBL" id="NIDE01000007">
    <property type="protein sequence ID" value="OWK41008.1"/>
    <property type="molecule type" value="Genomic_DNA"/>
</dbReference>
<evidence type="ECO:0000313" key="6">
    <source>
        <dbReference type="EMBL" id="OWK41285.1"/>
    </source>
</evidence>
<organism evidence="5 7">
    <name type="scientific">Fimbriiglobus ruber</name>
    <dbReference type="NCBI Taxonomy" id="1908690"/>
    <lineage>
        <taxon>Bacteria</taxon>
        <taxon>Pseudomonadati</taxon>
        <taxon>Planctomycetota</taxon>
        <taxon>Planctomycetia</taxon>
        <taxon>Gemmatales</taxon>
        <taxon>Gemmataceae</taxon>
        <taxon>Fimbriiglobus</taxon>
    </lineage>
</organism>
<reference evidence="5" key="2">
    <citation type="journal article" date="2018" name="Appl. Environ. Microbiol.">
        <title>Genome Analysis of Fimbriiglobus ruber SP5(T), a Planctomycete with Confirmed Chitinolytic Capability.</title>
        <authorList>
            <person name="Ravin N.V."/>
            <person name="Rakitin A.L."/>
            <person name="Ivanova A.A."/>
            <person name="Beletsky A.V."/>
            <person name="Kulichevskaya I.S."/>
            <person name="Mardanov A.V."/>
            <person name="Dedysh S.N."/>
        </authorList>
    </citation>
    <scope>NUCLEOTIDE SEQUENCE</scope>
    <source>
        <strain evidence="5">SP5</strain>
    </source>
</reference>
<dbReference type="EMBL" id="NIDE01000006">
    <property type="protein sequence ID" value="OWK41285.1"/>
    <property type="molecule type" value="Genomic_DNA"/>
</dbReference>
<dbReference type="InterPro" id="IPR027417">
    <property type="entry name" value="P-loop_NTPase"/>
</dbReference>
<evidence type="ECO:0000256" key="2">
    <source>
        <dbReference type="ARBA" id="ARBA00022741"/>
    </source>
</evidence>
<dbReference type="SUPFAM" id="SSF52540">
    <property type="entry name" value="P-loop containing nucleoside triphosphate hydrolases"/>
    <property type="match status" value="1"/>
</dbReference>
<dbReference type="NCBIfam" id="NF038214">
    <property type="entry name" value="IS21_help_AAA"/>
    <property type="match status" value="1"/>
</dbReference>
<proteinExistence type="inferred from homology"/>
<keyword evidence="7" id="KW-1185">Reference proteome</keyword>
<gene>
    <name evidence="6" type="ORF">FRUB_04648</name>
    <name evidence="5" type="ORF">FRUB_04900</name>
</gene>
<feature type="domain" description="AAA+ ATPase" evidence="4">
    <location>
        <begin position="81"/>
        <end position="216"/>
    </location>
</feature>
<dbReference type="InterPro" id="IPR002611">
    <property type="entry name" value="IstB_ATP-bd"/>
</dbReference>
<sequence length="238" mass="26917">MLAEYEKLAREAASRDESYDAYLLKLTELEVATRTANAVAARIRSAGFPMVKEFDTFDFTAMPSLPKQKALELARGEWVDQRTNVCLIGGSGTGKTHVAVAWGLSLCRLGKKVRFVTAASLVTELEEAQQQHRLDRMLSALDRLDLLIVDELGYLSFSRGGAELLFQVFADRYERRSLLITSNLPFSEWGSVFQGERMTAALLDRLTHRCEIFEMNGESYRFRESMKNKPTKTNTSKK</sequence>
<evidence type="ECO:0000256" key="3">
    <source>
        <dbReference type="ARBA" id="ARBA00022840"/>
    </source>
</evidence>
<dbReference type="CDD" id="cd00009">
    <property type="entry name" value="AAA"/>
    <property type="match status" value="1"/>
</dbReference>
<evidence type="ECO:0000259" key="4">
    <source>
        <dbReference type="SMART" id="SM00382"/>
    </source>
</evidence>
<evidence type="ECO:0000313" key="7">
    <source>
        <dbReference type="Proteomes" id="UP000214646"/>
    </source>
</evidence>
<reference evidence="7" key="1">
    <citation type="submission" date="2017-06" db="EMBL/GenBank/DDBJ databases">
        <title>Genome analysis of Fimbriiglobus ruber SP5, the first member of the order Planctomycetales with confirmed chitinolytic capability.</title>
        <authorList>
            <person name="Ravin N.V."/>
            <person name="Rakitin A.L."/>
            <person name="Ivanova A.A."/>
            <person name="Beletsky A.V."/>
            <person name="Kulichevskaya I.S."/>
            <person name="Mardanov A.V."/>
            <person name="Dedysh S.N."/>
        </authorList>
    </citation>
    <scope>NUCLEOTIDE SEQUENCE [LARGE SCALE GENOMIC DNA]</scope>
    <source>
        <strain evidence="7">SP5</strain>
    </source>
</reference>
<dbReference type="Proteomes" id="UP000214646">
    <property type="component" value="Unassembled WGS sequence"/>
</dbReference>
<dbReference type="GO" id="GO:0005524">
    <property type="term" value="F:ATP binding"/>
    <property type="evidence" value="ECO:0007669"/>
    <property type="project" value="UniProtKB-KW"/>
</dbReference>
<dbReference type="InterPro" id="IPR003593">
    <property type="entry name" value="AAA+_ATPase"/>
</dbReference>
<dbReference type="InterPro" id="IPR047661">
    <property type="entry name" value="IstB"/>
</dbReference>
<dbReference type="PANTHER" id="PTHR30050:SF4">
    <property type="entry name" value="ATP-BINDING PROTEIN RV3427C IN INSERTION SEQUENCE-RELATED"/>
    <property type="match status" value="1"/>
</dbReference>
<evidence type="ECO:0000256" key="1">
    <source>
        <dbReference type="ARBA" id="ARBA00008059"/>
    </source>
</evidence>
<comment type="similarity">
    <text evidence="1">Belongs to the IS21/IS1162 putative ATP-binding protein family.</text>
</comment>
<dbReference type="Gene3D" id="3.40.50.300">
    <property type="entry name" value="P-loop containing nucleotide triphosphate hydrolases"/>
    <property type="match status" value="1"/>
</dbReference>
<comment type="caution">
    <text evidence="5">The sequence shown here is derived from an EMBL/GenBank/DDBJ whole genome shotgun (WGS) entry which is preliminary data.</text>
</comment>
<name>A0A225DQX2_9BACT</name>
<dbReference type="GO" id="GO:0006260">
    <property type="term" value="P:DNA replication"/>
    <property type="evidence" value="ECO:0007669"/>
    <property type="project" value="TreeGrafter"/>
</dbReference>
<dbReference type="PIRSF" id="PIRSF003073">
    <property type="entry name" value="DNAC_TnpB_IstB"/>
    <property type="match status" value="1"/>
</dbReference>
<keyword evidence="3" id="KW-0067">ATP-binding</keyword>
<accession>A0A225DQX2</accession>
<dbReference type="Pfam" id="PF01695">
    <property type="entry name" value="IstB_IS21"/>
    <property type="match status" value="1"/>
</dbReference>